<dbReference type="PhylomeDB" id="A7S986"/>
<dbReference type="InParanoid" id="A7S986"/>
<dbReference type="HOGENOM" id="CLU_981080_0_0_1"/>
<feature type="region of interest" description="Disordered" evidence="1">
    <location>
        <begin position="115"/>
        <end position="169"/>
    </location>
</feature>
<accession>A7S986</accession>
<evidence type="ECO:0000313" key="3">
    <source>
        <dbReference type="Proteomes" id="UP000001593"/>
    </source>
</evidence>
<evidence type="ECO:0000256" key="1">
    <source>
        <dbReference type="SAM" id="MobiDB-lite"/>
    </source>
</evidence>
<feature type="compositionally biased region" description="Polar residues" evidence="1">
    <location>
        <begin position="119"/>
        <end position="129"/>
    </location>
</feature>
<protein>
    <submittedName>
        <fullName evidence="2">Uncharacterized protein</fullName>
    </submittedName>
</protein>
<dbReference type="Proteomes" id="UP000001593">
    <property type="component" value="Unassembled WGS sequence"/>
</dbReference>
<gene>
    <name evidence="2" type="ORF">NEMVEDRAFT_v1g208738</name>
</gene>
<feature type="region of interest" description="Disordered" evidence="1">
    <location>
        <begin position="261"/>
        <end position="284"/>
    </location>
</feature>
<name>A7S986_NEMVE</name>
<proteinExistence type="predicted"/>
<sequence length="284" mass="31572">MCGSLLSKCLSTNNKVAPLGVSDVDAELLKTARSLISAQRSSAKNGVTPEMSAFVSKCNAAAYDLIIDGKQTADGGHAKVPRRLAKIEAAPTFTMEMLLEEQAQVESNRIRQLEKIKKTASSSTRSSDANARRAVRSNKLREALEMADKLAKEKSARASENRDKHLADVKSKASRLAGSSQQQVVESEACAKVELRQRKIDRKRKMVEMNKDKAAKEAREKLRLRCEREQLVKDRANALKDADMYDGLRILEGMETSEDYCVSEDDEWETGPQTDDGNDEEFWG</sequence>
<keyword evidence="3" id="KW-1185">Reference proteome</keyword>
<dbReference type="OrthoDB" id="10333795at2759"/>
<organism evidence="2 3">
    <name type="scientific">Nematostella vectensis</name>
    <name type="common">Starlet sea anemone</name>
    <dbReference type="NCBI Taxonomy" id="45351"/>
    <lineage>
        <taxon>Eukaryota</taxon>
        <taxon>Metazoa</taxon>
        <taxon>Cnidaria</taxon>
        <taxon>Anthozoa</taxon>
        <taxon>Hexacorallia</taxon>
        <taxon>Actiniaria</taxon>
        <taxon>Edwardsiidae</taxon>
        <taxon>Nematostella</taxon>
    </lineage>
</organism>
<dbReference type="AlphaFoldDB" id="A7S986"/>
<dbReference type="OMA" id="CEREQLV"/>
<dbReference type="KEGG" id="nve:5511376"/>
<feature type="compositionally biased region" description="Basic and acidic residues" evidence="1">
    <location>
        <begin position="139"/>
        <end position="169"/>
    </location>
</feature>
<evidence type="ECO:0000313" key="2">
    <source>
        <dbReference type="EMBL" id="EDO39709.1"/>
    </source>
</evidence>
<reference evidence="2 3" key="1">
    <citation type="journal article" date="2007" name="Science">
        <title>Sea anemone genome reveals ancestral eumetazoan gene repertoire and genomic organization.</title>
        <authorList>
            <person name="Putnam N.H."/>
            <person name="Srivastava M."/>
            <person name="Hellsten U."/>
            <person name="Dirks B."/>
            <person name="Chapman J."/>
            <person name="Salamov A."/>
            <person name="Terry A."/>
            <person name="Shapiro H."/>
            <person name="Lindquist E."/>
            <person name="Kapitonov V.V."/>
            <person name="Jurka J."/>
            <person name="Genikhovich G."/>
            <person name="Grigoriev I.V."/>
            <person name="Lucas S.M."/>
            <person name="Steele R.E."/>
            <person name="Finnerty J.R."/>
            <person name="Technau U."/>
            <person name="Martindale M.Q."/>
            <person name="Rokhsar D.S."/>
        </authorList>
    </citation>
    <scope>NUCLEOTIDE SEQUENCE [LARGE SCALE GENOMIC DNA]</scope>
    <source>
        <strain evidence="3">CH2 X CH6</strain>
    </source>
</reference>
<dbReference type="EMBL" id="DS469602">
    <property type="protein sequence ID" value="EDO39709.1"/>
    <property type="molecule type" value="Genomic_DNA"/>
</dbReference>